<dbReference type="EMBL" id="JAQIZZ010000008">
    <property type="protein sequence ID" value="KAJ5524283.1"/>
    <property type="molecule type" value="Genomic_DNA"/>
</dbReference>
<dbReference type="Proteomes" id="UP001220324">
    <property type="component" value="Unassembled WGS sequence"/>
</dbReference>
<evidence type="ECO:0000313" key="5">
    <source>
        <dbReference type="Proteomes" id="UP001220324"/>
    </source>
</evidence>
<keyword evidence="2" id="KW-0732">Signal</keyword>
<evidence type="ECO:0000259" key="3">
    <source>
        <dbReference type="Pfam" id="PF22974"/>
    </source>
</evidence>
<comment type="caution">
    <text evidence="4">The sequence shown here is derived from an EMBL/GenBank/DDBJ whole genome shotgun (WGS) entry which is preliminary data.</text>
</comment>
<dbReference type="Pfam" id="PF22974">
    <property type="entry name" value="DUF7029"/>
    <property type="match status" value="1"/>
</dbReference>
<proteinExistence type="predicted"/>
<evidence type="ECO:0000256" key="1">
    <source>
        <dbReference type="SAM" id="MobiDB-lite"/>
    </source>
</evidence>
<sequence length="1407" mass="148911">MHWTHLLLAFGATAFALPSNQNVCQSERHVVDEIQNDREARAYCSSSVLHIPTHTTTVTKTWTPPPKHVTSTVFRTSTHTALTTHIVSQTTTEHLTDTVTDHLTLSTTDVIDSTLTVVTTDIVYQTDTATITALSTATITNIVTETDTNVVTATSTATYEQVYGRDFRGESYQHWPNHQQDNVPKPLRGLQSKVVSEICSCLHLQTPTVTHSVTKTAVKPTITSTQTVHRTATVTGTILSTHHATVEVTNTATLDSTTVITVVETSYFTDTVTEESTVEVTSDITTEVTDTVTVTATDSVFVSSTTLAEVTVTELSSRYVAPSSTSTIVDSSQASNLVSSSTSVGTTTSAGFVVTTTSNSNYGAATVSSFAGPITLSSAATATMTPIDPPVSDDSTSDSSSAYPYVRLNMTFTEDSIALDQSIYIKDIVCTSSTLSGIFNNSAAYSYAKSSWPTASSVILITAASSCSSDGQNIYFLSSSIVFTDSSDSFVTTGTIEAITDVLDNIGMDFGDLTYDTDDSSSSSSSSDLGCTSPTSSTIDGLPAISCGTDFDENLDDALGYYSVATESDADTTLLTLAPGSSTTTSSRVMRRSFWSKLKAAVKAVATVVKTVAKTVATKVATVAKTVVSTAVSAVKTVVSTVASTVTTIAKTVVALVTLIVTGNYSQTFDISLSITPSSSLLTTSPWGKGFKFYTLTLDEEDSHFSLDDTVLEKIESELIGEADPEPGIELWCVDCGVSGEIKITGAFSISVSKGISKAQLSLTGNMYAGLFIGLDAFAEYDLTTEHDLFTVSLPGFTIPDIVTLGPSLSLGVSADLDIQAEGQYFIGAGLIWSDISSVLNLIDHASSTHSGWTPTHNYSASFDGDVTITSTLGMPVTLEFGLNILSGTYKKDAKLIDTPGIVGTIEYDDDLSYTNGEADVTPANGCYGITWDLALDNTVVLDLSDFDAGTYTLDTYTMADLANGCVGTSVTSSATATSTSTATSAATATSTGLAMDYFIWGDSDQTTLAKSLFMSGSDIKISLAELVADFTNSWAGTSKSSDTKSITMLFEYNGDLRVFVSSEYAASSWTIYPGAVSLSPHTSEVVSYTKPSSAKITIVSVVWGIGAIANETVYDTLYSHAAAGTSFTLSNTFFGTDTWVNYHKVGVIFYRDASGNLQHLIGDESSTVSFPTSAMTKRDVDIVASKKPQPETEPKTEPKLSPVSVSVDKKREPSKRFDPYGRNLLFGRSDNSTTSYDSTGTVTITDTTGALYLNPSINGSLFVSLVDDTTDLTSLTGGYQFAADTTEGLIMGDSASRLLYYFPDTMSAVGASRLRLGAWGEIPKTANLINLVPMSTGSEEILVAIDTLGNYYFPFVCGIQDQLNKVFLVADVDTGASVLESDNLLYTVVGGVSSNCTVLALVASGL</sequence>
<evidence type="ECO:0000256" key="2">
    <source>
        <dbReference type="SAM" id="SignalP"/>
    </source>
</evidence>
<feature type="domain" description="DUF7029" evidence="3">
    <location>
        <begin position="410"/>
        <end position="505"/>
    </location>
</feature>
<name>A0AAD6G966_9EURO</name>
<evidence type="ECO:0000313" key="4">
    <source>
        <dbReference type="EMBL" id="KAJ5524283.1"/>
    </source>
</evidence>
<keyword evidence="5" id="KW-1185">Reference proteome</keyword>
<reference evidence="4 5" key="1">
    <citation type="journal article" date="2023" name="IMA Fungus">
        <title>Comparative genomic study of the Penicillium genus elucidates a diverse pangenome and 15 lateral gene transfer events.</title>
        <authorList>
            <person name="Petersen C."/>
            <person name="Sorensen T."/>
            <person name="Nielsen M.R."/>
            <person name="Sondergaard T.E."/>
            <person name="Sorensen J.L."/>
            <person name="Fitzpatrick D.A."/>
            <person name="Frisvad J.C."/>
            <person name="Nielsen K.L."/>
        </authorList>
    </citation>
    <scope>NUCLEOTIDE SEQUENCE [LARGE SCALE GENOMIC DNA]</scope>
    <source>
        <strain evidence="4 5">IBT 35679</strain>
    </source>
</reference>
<feature type="region of interest" description="Disordered" evidence="1">
    <location>
        <begin position="1185"/>
        <end position="1215"/>
    </location>
</feature>
<gene>
    <name evidence="4" type="ORF">N7494_010933</name>
</gene>
<feature type="compositionally biased region" description="Basic and acidic residues" evidence="1">
    <location>
        <begin position="1189"/>
        <end position="1199"/>
    </location>
</feature>
<organism evidence="4 5">
    <name type="scientific">Penicillium frequentans</name>
    <dbReference type="NCBI Taxonomy" id="3151616"/>
    <lineage>
        <taxon>Eukaryota</taxon>
        <taxon>Fungi</taxon>
        <taxon>Dikarya</taxon>
        <taxon>Ascomycota</taxon>
        <taxon>Pezizomycotina</taxon>
        <taxon>Eurotiomycetes</taxon>
        <taxon>Eurotiomycetidae</taxon>
        <taxon>Eurotiales</taxon>
        <taxon>Aspergillaceae</taxon>
        <taxon>Penicillium</taxon>
    </lineage>
</organism>
<feature type="chain" id="PRO_5041970739" description="DUF7029 domain-containing protein" evidence="2">
    <location>
        <begin position="17"/>
        <end position="1407"/>
    </location>
</feature>
<feature type="signal peptide" evidence="2">
    <location>
        <begin position="1"/>
        <end position="16"/>
    </location>
</feature>
<dbReference type="InterPro" id="IPR054293">
    <property type="entry name" value="DUF7029"/>
</dbReference>
<accession>A0AAD6G966</accession>
<protein>
    <recommendedName>
        <fullName evidence="3">DUF7029 domain-containing protein</fullName>
    </recommendedName>
</protein>